<dbReference type="AlphaFoldDB" id="A0A5N1JMJ8"/>
<accession>A0A5N1JMJ8</accession>
<proteinExistence type="predicted"/>
<feature type="domain" description="Alpha/beta-hydrolase catalytic" evidence="1">
    <location>
        <begin position="10"/>
        <end position="43"/>
    </location>
</feature>
<evidence type="ECO:0000313" key="2">
    <source>
        <dbReference type="EMBL" id="KAA9354274.1"/>
    </source>
</evidence>
<gene>
    <name evidence="2" type="ORF">F3W84_22430</name>
</gene>
<dbReference type="EMBL" id="VYXQ01000034">
    <property type="protein sequence ID" value="KAA9354274.1"/>
    <property type="molecule type" value="Genomic_DNA"/>
</dbReference>
<dbReference type="Proteomes" id="UP000327108">
    <property type="component" value="Unassembled WGS sequence"/>
</dbReference>
<reference evidence="2 3" key="1">
    <citation type="submission" date="2019-09" db="EMBL/GenBank/DDBJ databases">
        <title>Biological control of the noxious weed angled onion (Allium triquetrum) thwarted by endophytic bacteria in Victoria, Australia.</title>
        <authorList>
            <person name="Tehranchian P."/>
            <person name="Adair R.J."/>
            <person name="Van T.H."/>
            <person name="Morrison P.D."/>
            <person name="Williams H."/>
            <person name="Lawrie A.C."/>
        </authorList>
    </citation>
    <scope>NUCLEOTIDE SEQUENCE [LARGE SCALE GENOMIC DNA]</scope>
    <source>
        <strain evidence="2 3">RPTAtOch1</strain>
    </source>
</reference>
<dbReference type="Pfam" id="PF10081">
    <property type="entry name" value="Abhydrolase_9"/>
    <property type="match status" value="1"/>
</dbReference>
<sequence length="60" mass="7432">MDLLRRRHCSGVYDYWKKLPFDQRPELYLHELSLGAFNFQRYFFLIFWRILSMALADQQS</sequence>
<name>A0A5N1JMJ8_9HYPH</name>
<evidence type="ECO:0000313" key="3">
    <source>
        <dbReference type="Proteomes" id="UP000327108"/>
    </source>
</evidence>
<comment type="caution">
    <text evidence="2">The sequence shown here is derived from an EMBL/GenBank/DDBJ whole genome shotgun (WGS) entry which is preliminary data.</text>
</comment>
<dbReference type="InterPro" id="IPR027787">
    <property type="entry name" value="Alpha/beta-hydrolase_catalytic"/>
</dbReference>
<protein>
    <recommendedName>
        <fullName evidence="1">Alpha/beta-hydrolase catalytic domain-containing protein</fullName>
    </recommendedName>
</protein>
<organism evidence="2 3">
    <name type="scientific">Ochrobactrum quorumnocens</name>
    <dbReference type="NCBI Taxonomy" id="271865"/>
    <lineage>
        <taxon>Bacteria</taxon>
        <taxon>Pseudomonadati</taxon>
        <taxon>Pseudomonadota</taxon>
        <taxon>Alphaproteobacteria</taxon>
        <taxon>Hyphomicrobiales</taxon>
        <taxon>Brucellaceae</taxon>
        <taxon>Brucella/Ochrobactrum group</taxon>
        <taxon>Ochrobactrum</taxon>
    </lineage>
</organism>
<keyword evidence="3" id="KW-1185">Reference proteome</keyword>
<evidence type="ECO:0000259" key="1">
    <source>
        <dbReference type="Pfam" id="PF10081"/>
    </source>
</evidence>
<dbReference type="RefSeq" id="WP_151095944.1">
    <property type="nucleotide sequence ID" value="NZ_VYXQ01000034.1"/>
</dbReference>